<gene>
    <name evidence="3" type="ORF">JJQ90_02625</name>
</gene>
<organism evidence="3 4">
    <name type="scientific">Falsiroseomonas oleicola</name>
    <dbReference type="NCBI Taxonomy" id="2801474"/>
    <lineage>
        <taxon>Bacteria</taxon>
        <taxon>Pseudomonadati</taxon>
        <taxon>Pseudomonadota</taxon>
        <taxon>Alphaproteobacteria</taxon>
        <taxon>Acetobacterales</taxon>
        <taxon>Roseomonadaceae</taxon>
        <taxon>Falsiroseomonas</taxon>
    </lineage>
</organism>
<feature type="region of interest" description="Disordered" evidence="1">
    <location>
        <begin position="1"/>
        <end position="31"/>
    </location>
</feature>
<dbReference type="InterPro" id="IPR011576">
    <property type="entry name" value="Pyridox_Oxase_N"/>
</dbReference>
<evidence type="ECO:0000313" key="4">
    <source>
        <dbReference type="Proteomes" id="UP000689967"/>
    </source>
</evidence>
<dbReference type="PANTHER" id="PTHR13343:SF17">
    <property type="entry name" value="CELLULAR REPRESSOR OF E1A-STIMULATED GENES, ISOFORM A"/>
    <property type="match status" value="1"/>
</dbReference>
<evidence type="ECO:0000313" key="3">
    <source>
        <dbReference type="EMBL" id="MBU8542579.1"/>
    </source>
</evidence>
<accession>A0ABS6H2C7</accession>
<proteinExistence type="predicted"/>
<dbReference type="EMBL" id="JAERQM010000001">
    <property type="protein sequence ID" value="MBU8542579.1"/>
    <property type="molecule type" value="Genomic_DNA"/>
</dbReference>
<reference evidence="3 4" key="1">
    <citation type="submission" date="2021-01" db="EMBL/GenBank/DDBJ databases">
        <title>Roseomonas sp. nov, a bacterium isolated from an oil production mixture in Yumen Oilfield.</title>
        <authorList>
            <person name="Wu D."/>
        </authorList>
    </citation>
    <scope>NUCLEOTIDE SEQUENCE [LARGE SCALE GENOMIC DNA]</scope>
    <source>
        <strain evidence="3 4">ROY-5-3</strain>
    </source>
</reference>
<evidence type="ECO:0000259" key="2">
    <source>
        <dbReference type="Pfam" id="PF01243"/>
    </source>
</evidence>
<name>A0ABS6H2C7_9PROT</name>
<comment type="caution">
    <text evidence="3">The sequence shown here is derived from an EMBL/GenBank/DDBJ whole genome shotgun (WGS) entry which is preliminary data.</text>
</comment>
<keyword evidence="4" id="KW-1185">Reference proteome</keyword>
<evidence type="ECO:0000256" key="1">
    <source>
        <dbReference type="SAM" id="MobiDB-lite"/>
    </source>
</evidence>
<sequence>MTPVTHSMPTPPPITPRPHDLPPVGDPDADMGAHARRVLRLARLAALGTLDAGSGYPFVSSAPIATDMSGAPLLRLNRIALHTRNLLADQRISLMVQAHGDDGAPLPGVRLTLTGHAAPVEDPDALRRYLARHPKMMVTTTLDSFDLWRVTPNGIDLLGGTRLAPELTGADLLTDLAGAEALVAAEPELLRRLNADHAATLRAHALRQGGEVGGWRAIGLDPEGIDLRFGHALARISLPRRVTDPAALLEALAMMPLPEPVGMR</sequence>
<dbReference type="PANTHER" id="PTHR13343">
    <property type="entry name" value="CREG1 PROTEIN"/>
    <property type="match status" value="1"/>
</dbReference>
<protein>
    <submittedName>
        <fullName evidence="3">Pyridoxamine 5'-phosphate oxidase family protein</fullName>
    </submittedName>
</protein>
<dbReference type="RefSeq" id="WP_216872890.1">
    <property type="nucleotide sequence ID" value="NZ_JAERQM010000001.1"/>
</dbReference>
<dbReference type="Proteomes" id="UP000689967">
    <property type="component" value="Unassembled WGS sequence"/>
</dbReference>
<dbReference type="Pfam" id="PF01243">
    <property type="entry name" value="PNPOx_N"/>
    <property type="match status" value="1"/>
</dbReference>
<feature type="domain" description="Pyridoxamine 5'-phosphate oxidase N-terminal" evidence="2">
    <location>
        <begin position="34"/>
        <end position="155"/>
    </location>
</feature>